<keyword evidence="1" id="KW-0560">Oxidoreductase</keyword>
<dbReference type="GO" id="GO:0051537">
    <property type="term" value="F:2 iron, 2 sulfur cluster binding"/>
    <property type="evidence" value="ECO:0007669"/>
    <property type="project" value="InterPro"/>
</dbReference>
<feature type="domain" description="Rieske-like [2Fe-2S]" evidence="3">
    <location>
        <begin position="12"/>
        <end position="116"/>
    </location>
</feature>
<sequence>MRMNSAILTASEWIPVCQQSDLVAGAGVAVIIKGQPVAIFWLPGQQPECYALSHTDPFSGAEVLAHGLLCESEGIWSVASPIYKQHFRLDNGVCLEDSQVSINCWAVRFQGEQVEIGDFTALGGLET</sequence>
<evidence type="ECO:0000256" key="1">
    <source>
        <dbReference type="ARBA" id="ARBA00023002"/>
    </source>
</evidence>
<name>A0A5J6LEW5_9GAMM</name>
<dbReference type="PANTHER" id="PTHR40562:SF1">
    <property type="entry name" value="NITRITE REDUCTASE (NADH) SMALL SUBUNIT"/>
    <property type="match status" value="1"/>
</dbReference>
<dbReference type="GO" id="GO:0008942">
    <property type="term" value="F:nitrite reductase [NAD(P)H] activity"/>
    <property type="evidence" value="ECO:0007669"/>
    <property type="project" value="InterPro"/>
</dbReference>
<keyword evidence="2" id="KW-0534">Nitrate assimilation</keyword>
<dbReference type="Pfam" id="PF13806">
    <property type="entry name" value="Rieske_2"/>
    <property type="match status" value="1"/>
</dbReference>
<evidence type="ECO:0000259" key="3">
    <source>
        <dbReference type="Pfam" id="PF13806"/>
    </source>
</evidence>
<dbReference type="InterPro" id="IPR036922">
    <property type="entry name" value="Rieske_2Fe-2S_sf"/>
</dbReference>
<dbReference type="AlphaFoldDB" id="A0A5J6LEW5"/>
<reference evidence="4 5" key="1">
    <citation type="submission" date="2019-09" db="EMBL/GenBank/DDBJ databases">
        <title>Nitrincola iocasae sp. nov., a bacterium isolated from the sediment collected at a cold seep field in South China Sea.</title>
        <authorList>
            <person name="Zhang H."/>
            <person name="Wang H."/>
            <person name="Li C."/>
        </authorList>
    </citation>
    <scope>NUCLEOTIDE SEQUENCE [LARGE SCALE GENOMIC DNA]</scope>
    <source>
        <strain evidence="4 5">KXZD1103</strain>
    </source>
</reference>
<dbReference type="SUPFAM" id="SSF50022">
    <property type="entry name" value="ISP domain"/>
    <property type="match status" value="1"/>
</dbReference>
<proteinExistence type="predicted"/>
<keyword evidence="5" id="KW-1185">Reference proteome</keyword>
<dbReference type="Proteomes" id="UP000325606">
    <property type="component" value="Chromosome"/>
</dbReference>
<dbReference type="Gene3D" id="2.102.10.10">
    <property type="entry name" value="Rieske [2Fe-2S] iron-sulphur domain"/>
    <property type="match status" value="1"/>
</dbReference>
<dbReference type="InterPro" id="IPR017881">
    <property type="entry name" value="NirD"/>
</dbReference>
<evidence type="ECO:0000313" key="5">
    <source>
        <dbReference type="Proteomes" id="UP000325606"/>
    </source>
</evidence>
<dbReference type="GO" id="GO:0042128">
    <property type="term" value="P:nitrate assimilation"/>
    <property type="evidence" value="ECO:0007669"/>
    <property type="project" value="UniProtKB-KW"/>
</dbReference>
<dbReference type="EMBL" id="CP044222">
    <property type="protein sequence ID" value="QEW06923.1"/>
    <property type="molecule type" value="Genomic_DNA"/>
</dbReference>
<dbReference type="InterPro" id="IPR012748">
    <property type="entry name" value="Rieske-like_NirD"/>
</dbReference>
<protein>
    <submittedName>
        <fullName evidence="4">Nitrite reductase small subunit NirD</fullName>
    </submittedName>
</protein>
<organism evidence="4 5">
    <name type="scientific">Nitrincola iocasae</name>
    <dbReference type="NCBI Taxonomy" id="2614693"/>
    <lineage>
        <taxon>Bacteria</taxon>
        <taxon>Pseudomonadati</taxon>
        <taxon>Pseudomonadota</taxon>
        <taxon>Gammaproteobacteria</taxon>
        <taxon>Oceanospirillales</taxon>
        <taxon>Oceanospirillaceae</taxon>
        <taxon>Nitrincola</taxon>
    </lineage>
</organism>
<dbReference type="PANTHER" id="PTHR40562">
    <property type="match status" value="1"/>
</dbReference>
<evidence type="ECO:0000313" key="4">
    <source>
        <dbReference type="EMBL" id="QEW06923.1"/>
    </source>
</evidence>
<evidence type="ECO:0000256" key="2">
    <source>
        <dbReference type="ARBA" id="ARBA00023063"/>
    </source>
</evidence>
<accession>A0A5J6LEW5</accession>
<dbReference type="PROSITE" id="PS51300">
    <property type="entry name" value="NIRD"/>
    <property type="match status" value="1"/>
</dbReference>
<gene>
    <name evidence="4" type="primary">nirD</name>
    <name evidence="4" type="ORF">F5I99_10615</name>
</gene>
<dbReference type="KEGG" id="nik:F5I99_10615"/>
<dbReference type="NCBIfam" id="TIGR02378">
    <property type="entry name" value="nirD_assim_sml"/>
    <property type="match status" value="1"/>
</dbReference>